<feature type="transmembrane region" description="Helical" evidence="1">
    <location>
        <begin position="65"/>
        <end position="84"/>
    </location>
</feature>
<keyword evidence="3" id="KW-1185">Reference proteome</keyword>
<sequence>MRESILFITDIVNAIHDLLIDLFQSLGFQLTDKELHFWIIGLIGIVTFIFVYITFKMLSKWKFSIATISFIYTFTMMIILVFAIEIQQGITNRGHMDFSDAVIGLWGFVVFFFIYAVIGLLFLLIKRGLSSKTKKKNSATPSHNRRSRHL</sequence>
<dbReference type="EMBL" id="JAFBFC010000001">
    <property type="protein sequence ID" value="MBM7702031.1"/>
    <property type="molecule type" value="Genomic_DNA"/>
</dbReference>
<keyword evidence="1" id="KW-1133">Transmembrane helix</keyword>
<dbReference type="Proteomes" id="UP000809829">
    <property type="component" value="Unassembled WGS sequence"/>
</dbReference>
<evidence type="ECO:0000256" key="1">
    <source>
        <dbReference type="SAM" id="Phobius"/>
    </source>
</evidence>
<evidence type="ECO:0000313" key="3">
    <source>
        <dbReference type="Proteomes" id="UP000809829"/>
    </source>
</evidence>
<comment type="caution">
    <text evidence="2">The sequence shown here is derived from an EMBL/GenBank/DDBJ whole genome shotgun (WGS) entry which is preliminary data.</text>
</comment>
<gene>
    <name evidence="2" type="ORF">JOC83_000857</name>
</gene>
<reference evidence="2 3" key="1">
    <citation type="submission" date="2021-01" db="EMBL/GenBank/DDBJ databases">
        <title>Genomic Encyclopedia of Type Strains, Phase IV (KMG-IV): sequencing the most valuable type-strain genomes for metagenomic binning, comparative biology and taxonomic classification.</title>
        <authorList>
            <person name="Goeker M."/>
        </authorList>
    </citation>
    <scope>NUCLEOTIDE SEQUENCE [LARGE SCALE GENOMIC DNA]</scope>
    <source>
        <strain evidence="2 3">DSM 104297</strain>
    </source>
</reference>
<feature type="transmembrane region" description="Helical" evidence="1">
    <location>
        <begin position="104"/>
        <end position="125"/>
    </location>
</feature>
<proteinExistence type="predicted"/>
<keyword evidence="1" id="KW-0812">Transmembrane</keyword>
<dbReference type="RefSeq" id="WP_205184233.1">
    <property type="nucleotide sequence ID" value="NZ_JAFBFC010000001.1"/>
</dbReference>
<accession>A0ABS2QTE8</accession>
<evidence type="ECO:0000313" key="2">
    <source>
        <dbReference type="EMBL" id="MBM7702031.1"/>
    </source>
</evidence>
<keyword evidence="1" id="KW-0472">Membrane</keyword>
<name>A0ABS2QTE8_9BACI</name>
<feature type="transmembrane region" description="Helical" evidence="1">
    <location>
        <begin position="35"/>
        <end position="53"/>
    </location>
</feature>
<protein>
    <submittedName>
        <fullName evidence="2">Membrane protein</fullName>
    </submittedName>
</protein>
<organism evidence="2 3">
    <name type="scientific">Priestia iocasae</name>
    <dbReference type="NCBI Taxonomy" id="2291674"/>
    <lineage>
        <taxon>Bacteria</taxon>
        <taxon>Bacillati</taxon>
        <taxon>Bacillota</taxon>
        <taxon>Bacilli</taxon>
        <taxon>Bacillales</taxon>
        <taxon>Bacillaceae</taxon>
        <taxon>Priestia</taxon>
    </lineage>
</organism>